<accession>A0A1Q2HUS2</accession>
<dbReference type="EC" id="2.4.1.-" evidence="5"/>
<dbReference type="RefSeq" id="WP_198304990.1">
    <property type="nucleotide sequence ID" value="NZ_CP019688.1"/>
</dbReference>
<evidence type="ECO:0000256" key="1">
    <source>
        <dbReference type="ARBA" id="ARBA00006739"/>
    </source>
</evidence>
<feature type="transmembrane region" description="Helical" evidence="4">
    <location>
        <begin position="331"/>
        <end position="354"/>
    </location>
</feature>
<keyword evidence="4" id="KW-0812">Transmembrane</keyword>
<comment type="similarity">
    <text evidence="1">Belongs to the glycosyltransferase 2 family.</text>
</comment>
<keyword evidence="6" id="KW-1185">Reference proteome</keyword>
<dbReference type="Gene3D" id="3.90.550.10">
    <property type="entry name" value="Spore Coat Polysaccharide Biosynthesis Protein SpsA, Chain A"/>
    <property type="match status" value="1"/>
</dbReference>
<feature type="transmembrane region" description="Helical" evidence="4">
    <location>
        <begin position="295"/>
        <end position="319"/>
    </location>
</feature>
<dbReference type="InterPro" id="IPR029044">
    <property type="entry name" value="Nucleotide-diphossugar_trans"/>
</dbReference>
<keyword evidence="3 5" id="KW-0808">Transferase</keyword>
<dbReference type="KEGG" id="cgv:CGLAU_03070"/>
<keyword evidence="4" id="KW-0472">Membrane</keyword>
<organism evidence="5 6">
    <name type="scientific">Corynebacterium glaucum</name>
    <dbReference type="NCBI Taxonomy" id="187491"/>
    <lineage>
        <taxon>Bacteria</taxon>
        <taxon>Bacillati</taxon>
        <taxon>Actinomycetota</taxon>
        <taxon>Actinomycetes</taxon>
        <taxon>Mycobacteriales</taxon>
        <taxon>Corynebacteriaceae</taxon>
        <taxon>Corynebacterium</taxon>
    </lineage>
</organism>
<evidence type="ECO:0000256" key="2">
    <source>
        <dbReference type="ARBA" id="ARBA00022676"/>
    </source>
</evidence>
<reference evidence="5 6" key="1">
    <citation type="submission" date="2016-12" db="EMBL/GenBank/DDBJ databases">
        <authorList>
            <person name="Song W.-J."/>
            <person name="Kurnit D.M."/>
        </authorList>
    </citation>
    <scope>NUCLEOTIDE SEQUENCE [LARGE SCALE GENOMIC DNA]</scope>
    <source>
        <strain evidence="5 6">DSM 30827</strain>
    </source>
</reference>
<protein>
    <submittedName>
        <fullName evidence="5">Poly-beta-1,6-N-acetyl-D-glucosamine synthase</fullName>
        <ecNumber evidence="5">2.4.1.-</ecNumber>
    </submittedName>
</protein>
<dbReference type="PANTHER" id="PTHR43630">
    <property type="entry name" value="POLY-BETA-1,6-N-ACETYL-D-GLUCOSAMINE SYNTHASE"/>
    <property type="match status" value="1"/>
</dbReference>
<dbReference type="Proteomes" id="UP000217209">
    <property type="component" value="Chromosome"/>
</dbReference>
<evidence type="ECO:0000313" key="5">
    <source>
        <dbReference type="EMBL" id="AQQ14598.1"/>
    </source>
</evidence>
<name>A0A1Q2HUS2_9CORY</name>
<dbReference type="CDD" id="cd06423">
    <property type="entry name" value="CESA_like"/>
    <property type="match status" value="1"/>
</dbReference>
<keyword evidence="4" id="KW-1133">Transmembrane helix</keyword>
<keyword evidence="2 5" id="KW-0328">Glycosyltransferase</keyword>
<dbReference type="PANTHER" id="PTHR43630:SF1">
    <property type="entry name" value="POLY-BETA-1,6-N-ACETYL-D-GLUCOSAMINE SYNTHASE"/>
    <property type="match status" value="1"/>
</dbReference>
<feature type="transmembrane region" description="Helical" evidence="4">
    <location>
        <begin position="360"/>
        <end position="382"/>
    </location>
</feature>
<evidence type="ECO:0000313" key="6">
    <source>
        <dbReference type="Proteomes" id="UP000217209"/>
    </source>
</evidence>
<dbReference type="SUPFAM" id="SSF53448">
    <property type="entry name" value="Nucleotide-diphospho-sugar transferases"/>
    <property type="match status" value="1"/>
</dbReference>
<sequence length="436" mass="48407">MAFLVFTMALLVMRVLFVPLALIFEYRAARRRAAGTPTALDRQPLVSVVVPAYNEETVLKSCVTSIVGSGYPNLEVIVVDDGSSDDTRRIAQELESRHPQMRYIYQENAGKGAALNHGYRESRGEFLLFIDADSVFTPDTVPAMLRAFYVDDIGAVCGDDRPVNLNRVLTRFLALITHVGTGLVRRAFDLLGVVPVVSGNSGAFRRACLDDVARATPGRPLREDTVGEDLELTWHIHTTPWRVVFAPEALVYAESPSSLKALYKQRTRWARGLLQSLQIYWPLMFRPSNPAFTGLLWFTVITMVFFPVLQIGLFIAMLVSLPNANFTAWGLLLGSGLLLSTVLLIITMVIANALGDLRHIWALPLWPIYSLAMSFTMLNAMWQELTRSELKWNKPERTGVISFEEQLGLEAGADSSGRSADRISADQFDAAAQPRG</sequence>
<evidence type="ECO:0000256" key="4">
    <source>
        <dbReference type="SAM" id="Phobius"/>
    </source>
</evidence>
<evidence type="ECO:0000256" key="3">
    <source>
        <dbReference type="ARBA" id="ARBA00022679"/>
    </source>
</evidence>
<dbReference type="Pfam" id="PF13641">
    <property type="entry name" value="Glyco_tranf_2_3"/>
    <property type="match status" value="1"/>
</dbReference>
<gene>
    <name evidence="5" type="primary">pgaC2</name>
    <name evidence="5" type="ORF">CGLAU_03070</name>
</gene>
<dbReference type="GO" id="GO:0016757">
    <property type="term" value="F:glycosyltransferase activity"/>
    <property type="evidence" value="ECO:0007669"/>
    <property type="project" value="UniProtKB-KW"/>
</dbReference>
<proteinExistence type="inferred from homology"/>
<dbReference type="EMBL" id="CP019688">
    <property type="protein sequence ID" value="AQQ14598.1"/>
    <property type="molecule type" value="Genomic_DNA"/>
</dbReference>
<dbReference type="AlphaFoldDB" id="A0A1Q2HUS2"/>